<dbReference type="RefSeq" id="WP_179361374.1">
    <property type="nucleotide sequence ID" value="NZ_CP026993.1"/>
</dbReference>
<evidence type="ECO:0000313" key="1">
    <source>
        <dbReference type="EMBL" id="QLH02538.1"/>
    </source>
</evidence>
<evidence type="ECO:0008006" key="3">
    <source>
        <dbReference type="Google" id="ProtNLM"/>
    </source>
</evidence>
<reference evidence="1 2" key="1">
    <citation type="submission" date="2018-02" db="EMBL/GenBank/DDBJ databases">
        <title>Complete genome of Nitrosopumilus cobalaminigenes HCA1.</title>
        <authorList>
            <person name="Qin W."/>
            <person name="Zheng Y."/>
            <person name="Stahl D.A."/>
        </authorList>
    </citation>
    <scope>NUCLEOTIDE SEQUENCE [LARGE SCALE GENOMIC DNA]</scope>
    <source>
        <strain evidence="1 2">HCA1</strain>
    </source>
</reference>
<dbReference type="GO" id="GO:0042254">
    <property type="term" value="P:ribosome biogenesis"/>
    <property type="evidence" value="ECO:0007669"/>
    <property type="project" value="InterPro"/>
</dbReference>
<dbReference type="OrthoDB" id="60264at2157"/>
<gene>
    <name evidence="1" type="ORF">C5F47_02645</name>
</gene>
<organism evidence="1 2">
    <name type="scientific">Nitrosopumilus cobalaminigenes</name>
    <dbReference type="NCBI Taxonomy" id="1470066"/>
    <lineage>
        <taxon>Archaea</taxon>
        <taxon>Nitrososphaerota</taxon>
        <taxon>Nitrososphaeria</taxon>
        <taxon>Nitrosopumilales</taxon>
        <taxon>Nitrosopumilaceae</taxon>
        <taxon>Nitrosopumilus</taxon>
    </lineage>
</organism>
<protein>
    <recommendedName>
        <fullName evidence="3">H/ACA RNA-protein complex protein Gar1</fullName>
    </recommendedName>
</protein>
<dbReference type="KEGG" id="ncl:C5F47_02645"/>
<dbReference type="InterPro" id="IPR009000">
    <property type="entry name" value="Transl_B-barrel_sf"/>
</dbReference>
<dbReference type="InterPro" id="IPR007504">
    <property type="entry name" value="H/ACA_rnp_Gar1/Naf1"/>
</dbReference>
<proteinExistence type="predicted"/>
<dbReference type="Gene3D" id="2.40.10.230">
    <property type="entry name" value="Probable tRNA pseudouridine synthase domain"/>
    <property type="match status" value="1"/>
</dbReference>
<accession>A0A7D5QZI2</accession>
<keyword evidence="2" id="KW-1185">Reference proteome</keyword>
<dbReference type="AlphaFoldDB" id="A0A7D5QZI2"/>
<dbReference type="Proteomes" id="UP000509771">
    <property type="component" value="Chromosome"/>
</dbReference>
<name>A0A7D5QZI2_9ARCH</name>
<dbReference type="InterPro" id="IPR038664">
    <property type="entry name" value="Gar1/Naf1_Cbf5-bd_sf"/>
</dbReference>
<dbReference type="SUPFAM" id="SSF50447">
    <property type="entry name" value="Translation proteins"/>
    <property type="match status" value="1"/>
</dbReference>
<evidence type="ECO:0000313" key="2">
    <source>
        <dbReference type="Proteomes" id="UP000509771"/>
    </source>
</evidence>
<dbReference type="GO" id="GO:0001522">
    <property type="term" value="P:pseudouridine synthesis"/>
    <property type="evidence" value="ECO:0007669"/>
    <property type="project" value="InterPro"/>
</dbReference>
<dbReference type="Pfam" id="PF04410">
    <property type="entry name" value="Gar1"/>
    <property type="match status" value="1"/>
</dbReference>
<sequence>MQEVGEIMHLAGSGRVIIQLSTELVEGQILCDEKGTRVAKVNELIGPVSRPFASATPLTNNIKKYIGKNVFASQESPANKPKKFRRRKN</sequence>
<dbReference type="GeneID" id="56058884"/>
<dbReference type="EMBL" id="CP026993">
    <property type="protein sequence ID" value="QLH02538.1"/>
    <property type="molecule type" value="Genomic_DNA"/>
</dbReference>